<evidence type="ECO:0000313" key="2">
    <source>
        <dbReference type="RefSeq" id="XP_029633868.1"/>
    </source>
</evidence>
<name>A0A6P7S6W3_9MOLL</name>
<organism evidence="1 2">
    <name type="scientific">Octopus sinensis</name>
    <name type="common">East Asian common octopus</name>
    <dbReference type="NCBI Taxonomy" id="2607531"/>
    <lineage>
        <taxon>Eukaryota</taxon>
        <taxon>Metazoa</taxon>
        <taxon>Spiralia</taxon>
        <taxon>Lophotrochozoa</taxon>
        <taxon>Mollusca</taxon>
        <taxon>Cephalopoda</taxon>
        <taxon>Coleoidea</taxon>
        <taxon>Octopodiformes</taxon>
        <taxon>Octopoda</taxon>
        <taxon>Incirrata</taxon>
        <taxon>Octopodidae</taxon>
        <taxon>Octopus</taxon>
    </lineage>
</organism>
<sequence length="211" mass="24244">MLKRFLSEHHIPLTNSIACASDGAPSMVGRHRGFSSLLKREISHQILTVPCVIHRQHLVAKNINGWLNDPLLLVIKTVNKLKSNSLSDRIFRQLCLDNDDDFVRLLYHTEVRWLSKSNCVVRFVKLFHVIISFSESTLLSASLIAAKRDIFCLSDIFTKFNDLIKLLQGKQKILVDCKSFITAFISKLVLYKINISKRQLHQFLQLDSLKD</sequence>
<gene>
    <name evidence="2" type="primary">LOC115209540</name>
</gene>
<protein>
    <submittedName>
        <fullName evidence="2">Protein FAM200A-like</fullName>
    </submittedName>
</protein>
<keyword evidence="1" id="KW-1185">Reference proteome</keyword>
<dbReference type="Proteomes" id="UP000515154">
    <property type="component" value="Linkage group LG1"/>
</dbReference>
<evidence type="ECO:0000313" key="1">
    <source>
        <dbReference type="Proteomes" id="UP000515154"/>
    </source>
</evidence>
<proteinExistence type="predicted"/>
<accession>A0A6P7S6W3</accession>
<dbReference type="KEGG" id="osn:115209540"/>
<dbReference type="PANTHER" id="PTHR45913">
    <property type="entry name" value="EPM2A-INTERACTING PROTEIN 1"/>
    <property type="match status" value="1"/>
</dbReference>
<dbReference type="PANTHER" id="PTHR45913:SF22">
    <property type="entry name" value="SCAN BOX DOMAIN-CONTAINING PROTEIN"/>
    <property type="match status" value="1"/>
</dbReference>
<dbReference type="AlphaFoldDB" id="A0A6P7S6W3"/>
<reference evidence="2" key="1">
    <citation type="submission" date="2025-08" db="UniProtKB">
        <authorList>
            <consortium name="RefSeq"/>
        </authorList>
    </citation>
    <scope>IDENTIFICATION</scope>
</reference>
<dbReference type="RefSeq" id="XP_029633868.1">
    <property type="nucleotide sequence ID" value="XM_029778008.1"/>
</dbReference>